<dbReference type="AlphaFoldDB" id="A0A3M0J3D5"/>
<proteinExistence type="predicted"/>
<evidence type="ECO:0000256" key="1">
    <source>
        <dbReference type="SAM" id="MobiDB-lite"/>
    </source>
</evidence>
<comment type="caution">
    <text evidence="2">The sequence shown here is derived from an EMBL/GenBank/DDBJ whole genome shotgun (WGS) entry which is preliminary data.</text>
</comment>
<feature type="region of interest" description="Disordered" evidence="1">
    <location>
        <begin position="72"/>
        <end position="95"/>
    </location>
</feature>
<protein>
    <submittedName>
        <fullName evidence="2">Uncharacterized protein</fullName>
    </submittedName>
</protein>
<organism evidence="2 3">
    <name type="scientific">Hirundo rustica rustica</name>
    <dbReference type="NCBI Taxonomy" id="333673"/>
    <lineage>
        <taxon>Eukaryota</taxon>
        <taxon>Metazoa</taxon>
        <taxon>Chordata</taxon>
        <taxon>Craniata</taxon>
        <taxon>Vertebrata</taxon>
        <taxon>Euteleostomi</taxon>
        <taxon>Archelosauria</taxon>
        <taxon>Archosauria</taxon>
        <taxon>Dinosauria</taxon>
        <taxon>Saurischia</taxon>
        <taxon>Theropoda</taxon>
        <taxon>Coelurosauria</taxon>
        <taxon>Aves</taxon>
        <taxon>Neognathae</taxon>
        <taxon>Neoaves</taxon>
        <taxon>Telluraves</taxon>
        <taxon>Australaves</taxon>
        <taxon>Passeriformes</taxon>
        <taxon>Sylvioidea</taxon>
        <taxon>Hirundinidae</taxon>
        <taxon>Hirundo</taxon>
    </lineage>
</organism>
<name>A0A3M0J3D5_HIRRU</name>
<evidence type="ECO:0000313" key="3">
    <source>
        <dbReference type="Proteomes" id="UP000269221"/>
    </source>
</evidence>
<sequence>MPWYTGFEQWNGNSVPEDCTSFMTIAYKFPHLLAKWTFWEKVEQVKRHKNRLKPLRTMASTWTWYQSITKQGTLDSARGSQRPDEDSPDFILGDH</sequence>
<gene>
    <name evidence="2" type="ORF">DUI87_28633</name>
</gene>
<dbReference type="EMBL" id="QRBI01000193">
    <property type="protein sequence ID" value="RMB94830.1"/>
    <property type="molecule type" value="Genomic_DNA"/>
</dbReference>
<evidence type="ECO:0000313" key="2">
    <source>
        <dbReference type="EMBL" id="RMB94830.1"/>
    </source>
</evidence>
<keyword evidence="3" id="KW-1185">Reference proteome</keyword>
<dbReference type="Proteomes" id="UP000269221">
    <property type="component" value="Unassembled WGS sequence"/>
</dbReference>
<reference evidence="2 3" key="1">
    <citation type="submission" date="2018-07" db="EMBL/GenBank/DDBJ databases">
        <title>A high quality draft genome assembly of the barn swallow (H. rustica rustica).</title>
        <authorList>
            <person name="Formenti G."/>
            <person name="Chiara M."/>
            <person name="Poveda L."/>
            <person name="Francoijs K.-J."/>
            <person name="Bonisoli-Alquati A."/>
            <person name="Canova L."/>
            <person name="Gianfranceschi L."/>
            <person name="Horner D.S."/>
            <person name="Saino N."/>
        </authorList>
    </citation>
    <scope>NUCLEOTIDE SEQUENCE [LARGE SCALE GENOMIC DNA]</scope>
    <source>
        <strain evidence="2">Chelidonia</strain>
        <tissue evidence="2">Blood</tissue>
    </source>
</reference>
<accession>A0A3M0J3D5</accession>